<sequence>MASLIKVHCPHIIEIIDHIPLLNIRKKPLVNFKSSMAAWRSSEI</sequence>
<name>A0A2P2QPG9_RHIMU</name>
<dbReference type="EMBL" id="GGEC01088438">
    <property type="protein sequence ID" value="MBX68922.1"/>
    <property type="molecule type" value="Transcribed_RNA"/>
</dbReference>
<dbReference type="AlphaFoldDB" id="A0A2P2QPG9"/>
<reference evidence="1" key="1">
    <citation type="submission" date="2018-02" db="EMBL/GenBank/DDBJ databases">
        <title>Rhizophora mucronata_Transcriptome.</title>
        <authorList>
            <person name="Meera S.P."/>
            <person name="Sreeshan A."/>
            <person name="Augustine A."/>
        </authorList>
    </citation>
    <scope>NUCLEOTIDE SEQUENCE</scope>
    <source>
        <tissue evidence="1">Leaf</tissue>
    </source>
</reference>
<accession>A0A2P2QPG9</accession>
<proteinExistence type="predicted"/>
<protein>
    <submittedName>
        <fullName evidence="1">Uncharacterized protein</fullName>
    </submittedName>
</protein>
<evidence type="ECO:0000313" key="1">
    <source>
        <dbReference type="EMBL" id="MBX68922.1"/>
    </source>
</evidence>
<organism evidence="1">
    <name type="scientific">Rhizophora mucronata</name>
    <name type="common">Asiatic mangrove</name>
    <dbReference type="NCBI Taxonomy" id="61149"/>
    <lineage>
        <taxon>Eukaryota</taxon>
        <taxon>Viridiplantae</taxon>
        <taxon>Streptophyta</taxon>
        <taxon>Embryophyta</taxon>
        <taxon>Tracheophyta</taxon>
        <taxon>Spermatophyta</taxon>
        <taxon>Magnoliopsida</taxon>
        <taxon>eudicotyledons</taxon>
        <taxon>Gunneridae</taxon>
        <taxon>Pentapetalae</taxon>
        <taxon>rosids</taxon>
        <taxon>fabids</taxon>
        <taxon>Malpighiales</taxon>
        <taxon>Rhizophoraceae</taxon>
        <taxon>Rhizophora</taxon>
    </lineage>
</organism>